<dbReference type="OrthoDB" id="2753780at2759"/>
<feature type="domain" description="DUF6535" evidence="3">
    <location>
        <begin position="122"/>
        <end position="196"/>
    </location>
</feature>
<reference evidence="4 5" key="1">
    <citation type="journal article" date="2016" name="Mol. Biol. Evol.">
        <title>Comparative Genomics of Early-Diverging Mushroom-Forming Fungi Provides Insights into the Origins of Lignocellulose Decay Capabilities.</title>
        <authorList>
            <person name="Nagy L.G."/>
            <person name="Riley R."/>
            <person name="Tritt A."/>
            <person name="Adam C."/>
            <person name="Daum C."/>
            <person name="Floudas D."/>
            <person name="Sun H."/>
            <person name="Yadav J.S."/>
            <person name="Pangilinan J."/>
            <person name="Larsson K.H."/>
            <person name="Matsuura K."/>
            <person name="Barry K."/>
            <person name="Labutti K."/>
            <person name="Kuo R."/>
            <person name="Ohm R.A."/>
            <person name="Bhattacharya S.S."/>
            <person name="Shirouzu T."/>
            <person name="Yoshinaga Y."/>
            <person name="Martin F.M."/>
            <person name="Grigoriev I.V."/>
            <person name="Hibbett D.S."/>
        </authorList>
    </citation>
    <scope>NUCLEOTIDE SEQUENCE [LARGE SCALE GENOMIC DNA]</scope>
    <source>
        <strain evidence="4 5">L-15889</strain>
    </source>
</reference>
<keyword evidence="2" id="KW-0472">Membrane</keyword>
<dbReference type="Pfam" id="PF20153">
    <property type="entry name" value="DUF6535"/>
    <property type="match status" value="1"/>
</dbReference>
<proteinExistence type="predicted"/>
<dbReference type="Proteomes" id="UP000076727">
    <property type="component" value="Unassembled WGS sequence"/>
</dbReference>
<dbReference type="EMBL" id="KV429050">
    <property type="protein sequence ID" value="KZT70700.1"/>
    <property type="molecule type" value="Genomic_DNA"/>
</dbReference>
<feature type="transmembrane region" description="Helical" evidence="2">
    <location>
        <begin position="146"/>
        <end position="166"/>
    </location>
</feature>
<feature type="region of interest" description="Disordered" evidence="1">
    <location>
        <begin position="1"/>
        <end position="23"/>
    </location>
</feature>
<evidence type="ECO:0000256" key="2">
    <source>
        <dbReference type="SAM" id="Phobius"/>
    </source>
</evidence>
<evidence type="ECO:0000259" key="3">
    <source>
        <dbReference type="Pfam" id="PF20153"/>
    </source>
</evidence>
<accession>A0A165RFZ0</accession>
<name>A0A165RFZ0_9APHY</name>
<dbReference type="InterPro" id="IPR045338">
    <property type="entry name" value="DUF6535"/>
</dbReference>
<gene>
    <name evidence="4" type="ORF">DAEQUDRAFT_756291</name>
</gene>
<sequence>MPLNNQARPLSALTARKPGESRASLSTHLSRISRLVPCLIVIEPVECVGRFNSSFRRAGSPFIGTISITLGADSICLRCAITSSDHEDSAHPLPQASKQPENSGGRAAGTATQGEKETERAWSKLATEVWAYEETRVKRWKDEISNLLIFAGLFSAVLTAFTSQYYTLIQLGPANFNTLILERQTQIFERMASQLANLTAGAIVQASNAPVMTADTFADPSPSLSLPPFPPRWVATLCVDGKPMA</sequence>
<evidence type="ECO:0000313" key="5">
    <source>
        <dbReference type="Proteomes" id="UP000076727"/>
    </source>
</evidence>
<protein>
    <recommendedName>
        <fullName evidence="3">DUF6535 domain-containing protein</fullName>
    </recommendedName>
</protein>
<evidence type="ECO:0000313" key="4">
    <source>
        <dbReference type="EMBL" id="KZT70700.1"/>
    </source>
</evidence>
<feature type="region of interest" description="Disordered" evidence="1">
    <location>
        <begin position="86"/>
        <end position="118"/>
    </location>
</feature>
<organism evidence="4 5">
    <name type="scientific">Daedalea quercina L-15889</name>
    <dbReference type="NCBI Taxonomy" id="1314783"/>
    <lineage>
        <taxon>Eukaryota</taxon>
        <taxon>Fungi</taxon>
        <taxon>Dikarya</taxon>
        <taxon>Basidiomycota</taxon>
        <taxon>Agaricomycotina</taxon>
        <taxon>Agaricomycetes</taxon>
        <taxon>Polyporales</taxon>
        <taxon>Fomitopsis</taxon>
    </lineage>
</organism>
<evidence type="ECO:0000256" key="1">
    <source>
        <dbReference type="SAM" id="MobiDB-lite"/>
    </source>
</evidence>
<keyword evidence="5" id="KW-1185">Reference proteome</keyword>
<dbReference type="AlphaFoldDB" id="A0A165RFZ0"/>
<keyword evidence="2" id="KW-0812">Transmembrane</keyword>
<keyword evidence="2" id="KW-1133">Transmembrane helix</keyword>